<accession>A0A2M8ENF5</accession>
<organism evidence="1 2">
    <name type="scientific">Candidatus Uhrbacteria bacterium CG_4_9_14_0_2_um_filter_41_50</name>
    <dbReference type="NCBI Taxonomy" id="1975031"/>
    <lineage>
        <taxon>Bacteria</taxon>
        <taxon>Candidatus Uhriibacteriota</taxon>
    </lineage>
</organism>
<dbReference type="EMBL" id="PFSI01000053">
    <property type="protein sequence ID" value="PJC24274.1"/>
    <property type="molecule type" value="Genomic_DNA"/>
</dbReference>
<evidence type="ECO:0000313" key="1">
    <source>
        <dbReference type="EMBL" id="PJC24274.1"/>
    </source>
</evidence>
<sequence length="72" mass="7887">MHFVHITANAAVQSQAVGFSLRFVSQYLLLTINNTKSACNFSANPAPPHLFPKVRGRGGQDKKLTAGFWTNI</sequence>
<proteinExistence type="predicted"/>
<protein>
    <submittedName>
        <fullName evidence="1">Uncharacterized protein</fullName>
    </submittedName>
</protein>
<dbReference type="AlphaFoldDB" id="A0A2M8ENF5"/>
<gene>
    <name evidence="1" type="ORF">CO057_03745</name>
</gene>
<name>A0A2M8ENF5_9BACT</name>
<evidence type="ECO:0000313" key="2">
    <source>
        <dbReference type="Proteomes" id="UP000230251"/>
    </source>
</evidence>
<reference evidence="2" key="1">
    <citation type="submission" date="2017-09" db="EMBL/GenBank/DDBJ databases">
        <title>Depth-based differentiation of microbial function through sediment-hosted aquifers and enrichment of novel symbionts in the deep terrestrial subsurface.</title>
        <authorList>
            <person name="Probst A.J."/>
            <person name="Ladd B."/>
            <person name="Jarett J.K."/>
            <person name="Geller-Mcgrath D.E."/>
            <person name="Sieber C.M.K."/>
            <person name="Emerson J.B."/>
            <person name="Anantharaman K."/>
            <person name="Thomas B.C."/>
            <person name="Malmstrom R."/>
            <person name="Stieglmeier M."/>
            <person name="Klingl A."/>
            <person name="Woyke T."/>
            <person name="Ryan C.M."/>
            <person name="Banfield J.F."/>
        </authorList>
    </citation>
    <scope>NUCLEOTIDE SEQUENCE [LARGE SCALE GENOMIC DNA]</scope>
</reference>
<dbReference type="Proteomes" id="UP000230251">
    <property type="component" value="Unassembled WGS sequence"/>
</dbReference>
<comment type="caution">
    <text evidence="1">The sequence shown here is derived from an EMBL/GenBank/DDBJ whole genome shotgun (WGS) entry which is preliminary data.</text>
</comment>